<dbReference type="GO" id="GO:0016020">
    <property type="term" value="C:membrane"/>
    <property type="evidence" value="ECO:0007669"/>
    <property type="project" value="InterPro"/>
</dbReference>
<feature type="region of interest" description="Disordered" evidence="1">
    <location>
        <begin position="139"/>
        <end position="163"/>
    </location>
</feature>
<organism evidence="3 4">
    <name type="scientific">Shimia haliotis</name>
    <dbReference type="NCBI Taxonomy" id="1280847"/>
    <lineage>
        <taxon>Bacteria</taxon>
        <taxon>Pseudomonadati</taxon>
        <taxon>Pseudomonadota</taxon>
        <taxon>Alphaproteobacteria</taxon>
        <taxon>Rhodobacterales</taxon>
        <taxon>Roseobacteraceae</taxon>
    </lineage>
</organism>
<proteinExistence type="predicted"/>
<evidence type="ECO:0000313" key="4">
    <source>
        <dbReference type="Proteomes" id="UP000198851"/>
    </source>
</evidence>
<dbReference type="EMBL" id="FOSZ01000004">
    <property type="protein sequence ID" value="SFL04141.1"/>
    <property type="molecule type" value="Genomic_DNA"/>
</dbReference>
<evidence type="ECO:0000256" key="2">
    <source>
        <dbReference type="SAM" id="Phobius"/>
    </source>
</evidence>
<dbReference type="RefSeq" id="WP_093323922.1">
    <property type="nucleotide sequence ID" value="NZ_FOSZ01000004.1"/>
</dbReference>
<dbReference type="PANTHER" id="PTHR35335:SF1">
    <property type="entry name" value="UPF0716 PROTEIN FXSA"/>
    <property type="match status" value="1"/>
</dbReference>
<keyword evidence="2" id="KW-1133">Transmembrane helix</keyword>
<dbReference type="PANTHER" id="PTHR35335">
    <property type="entry name" value="UPF0716 PROTEIN FXSA"/>
    <property type="match status" value="1"/>
</dbReference>
<protein>
    <submittedName>
        <fullName evidence="3">UPF0716 protein FxsA</fullName>
    </submittedName>
</protein>
<keyword evidence="4" id="KW-1185">Reference proteome</keyword>
<feature type="compositionally biased region" description="Acidic residues" evidence="1">
    <location>
        <begin position="140"/>
        <end position="149"/>
    </location>
</feature>
<dbReference type="InterPro" id="IPR007313">
    <property type="entry name" value="FxsA"/>
</dbReference>
<feature type="compositionally biased region" description="Polar residues" evidence="1">
    <location>
        <begin position="150"/>
        <end position="163"/>
    </location>
</feature>
<feature type="transmembrane region" description="Helical" evidence="2">
    <location>
        <begin position="28"/>
        <end position="46"/>
    </location>
</feature>
<dbReference type="NCBIfam" id="NF008528">
    <property type="entry name" value="PRK11463.1-2"/>
    <property type="match status" value="1"/>
</dbReference>
<evidence type="ECO:0000256" key="1">
    <source>
        <dbReference type="SAM" id="MobiDB-lite"/>
    </source>
</evidence>
<name>A0A1I4EJ25_9RHOB</name>
<dbReference type="OrthoDB" id="9792788at2"/>
<sequence length="163" mass="17719">MWLLLAFVAVPLIEIALFINVGGAIGLWPTLAIVVLTAFLGTWLVRTQGLMAIGNLQRSFAELDDPTEPLAHGAMILISGALLLTPGFFTDAIGFSLLIPAIRSSVFHYMRRRVTVQSFSMGTTHTSYQSNQRSAAGDVIDGEFSEVDSDQNQTQPPSGWTKH</sequence>
<keyword evidence="2" id="KW-0812">Transmembrane</keyword>
<dbReference type="Pfam" id="PF04186">
    <property type="entry name" value="FxsA"/>
    <property type="match status" value="1"/>
</dbReference>
<evidence type="ECO:0000313" key="3">
    <source>
        <dbReference type="EMBL" id="SFL04141.1"/>
    </source>
</evidence>
<gene>
    <name evidence="3" type="ORF">SAMN04488036_104236</name>
</gene>
<reference evidence="4" key="1">
    <citation type="submission" date="2016-10" db="EMBL/GenBank/DDBJ databases">
        <authorList>
            <person name="Varghese N."/>
            <person name="Submissions S."/>
        </authorList>
    </citation>
    <scope>NUCLEOTIDE SEQUENCE [LARGE SCALE GENOMIC DNA]</scope>
    <source>
        <strain evidence="4">DSM 28453</strain>
    </source>
</reference>
<accession>A0A1I4EJ25</accession>
<dbReference type="STRING" id="1280847.SAMN04488036_104236"/>
<dbReference type="Proteomes" id="UP000198851">
    <property type="component" value="Unassembled WGS sequence"/>
</dbReference>
<dbReference type="AlphaFoldDB" id="A0A1I4EJ25"/>
<keyword evidence="2" id="KW-0472">Membrane</keyword>